<keyword evidence="3" id="KW-1185">Reference proteome</keyword>
<keyword evidence="1" id="KW-1133">Transmembrane helix</keyword>
<feature type="transmembrane region" description="Helical" evidence="1">
    <location>
        <begin position="85"/>
        <end position="108"/>
    </location>
</feature>
<feature type="transmembrane region" description="Helical" evidence="1">
    <location>
        <begin position="50"/>
        <end position="73"/>
    </location>
</feature>
<dbReference type="Proteomes" id="UP000050320">
    <property type="component" value="Unassembled WGS sequence"/>
</dbReference>
<comment type="caution">
    <text evidence="2">The sequence shown here is derived from an EMBL/GenBank/DDBJ whole genome shotgun (WGS) entry which is preliminary data.</text>
</comment>
<proteinExistence type="predicted"/>
<evidence type="ECO:0000256" key="1">
    <source>
        <dbReference type="SAM" id="Phobius"/>
    </source>
</evidence>
<evidence type="ECO:0000313" key="2">
    <source>
        <dbReference type="EMBL" id="KQB35809.1"/>
    </source>
</evidence>
<dbReference type="RefSeq" id="WP_048101008.1">
    <property type="nucleotide sequence ID" value="NZ_JBBYJF010000008.1"/>
</dbReference>
<name>A0A0Q0VVZ9_9ARCH</name>
<reference evidence="2 3" key="1">
    <citation type="submission" date="2015-09" db="EMBL/GenBank/DDBJ databases">
        <title>Heavy metals and arsenic resistance mechanisms in polyextremophilic archaea of the family Ferroplasmaceae.</title>
        <authorList>
            <person name="Bulaev A.G."/>
            <person name="Kanygina A.V."/>
        </authorList>
    </citation>
    <scope>NUCLEOTIDE SEQUENCE [LARGE SCALE GENOMIC DNA]</scope>
    <source>
        <strain evidence="2 3">VT</strain>
    </source>
</reference>
<keyword evidence="1" id="KW-0812">Transmembrane</keyword>
<accession>A0A0Q0VVZ9</accession>
<evidence type="ECO:0000313" key="3">
    <source>
        <dbReference type="Proteomes" id="UP000050320"/>
    </source>
</evidence>
<dbReference type="EMBL" id="LKBG01000080">
    <property type="protein sequence ID" value="KQB35809.1"/>
    <property type="molecule type" value="Genomic_DNA"/>
</dbReference>
<protein>
    <submittedName>
        <fullName evidence="2">Uncharacterized protein</fullName>
    </submittedName>
</protein>
<sequence>MNINNNTLNKFGIEYSYIALAMNNMLKSTNNNIKNININKTLGIAIDNELNCILTILSEIVVLMVLLMGIAAFEISTIGVGTPVIVGLLFLGGMGGVLFGLGIGAYFIGNSCFEGW</sequence>
<dbReference type="GeneID" id="84221638"/>
<keyword evidence="1" id="KW-0472">Membrane</keyword>
<gene>
    <name evidence="2" type="ORF">AOG54_08500</name>
</gene>
<dbReference type="AlphaFoldDB" id="A0A0Q0VVZ9"/>
<organism evidence="2 3">
    <name type="scientific">Acidiplasma aeolicum</name>
    <dbReference type="NCBI Taxonomy" id="507754"/>
    <lineage>
        <taxon>Archaea</taxon>
        <taxon>Methanobacteriati</taxon>
        <taxon>Thermoplasmatota</taxon>
        <taxon>Thermoplasmata</taxon>
        <taxon>Thermoplasmatales</taxon>
        <taxon>Ferroplasmaceae</taxon>
        <taxon>Acidiplasma</taxon>
    </lineage>
</organism>